<dbReference type="InterPro" id="IPR015798">
    <property type="entry name" value="Cu_amine_oxidase_C"/>
</dbReference>
<dbReference type="GO" id="GO:0048038">
    <property type="term" value="F:quinone binding"/>
    <property type="evidence" value="ECO:0007669"/>
    <property type="project" value="InterPro"/>
</dbReference>
<feature type="active site" description="Proton acceptor" evidence="7">
    <location>
        <position position="388"/>
    </location>
</feature>
<comment type="cofactor">
    <cofactor evidence="1">
        <name>Cu cation</name>
        <dbReference type="ChEBI" id="CHEBI:23378"/>
    </cofactor>
</comment>
<keyword evidence="3 9" id="KW-0479">Metal-binding</keyword>
<dbReference type="SUPFAM" id="SSF54416">
    <property type="entry name" value="Amine oxidase N-terminal region"/>
    <property type="match status" value="2"/>
</dbReference>
<comment type="caution">
    <text evidence="14">The sequence shown here is derived from an EMBL/GenBank/DDBJ whole genome shotgun (WGS) entry which is preliminary data.</text>
</comment>
<feature type="signal peptide" evidence="10">
    <location>
        <begin position="1"/>
        <end position="22"/>
    </location>
</feature>
<dbReference type="EMBL" id="ADNJ02000002">
    <property type="protein sequence ID" value="EFY99027.2"/>
    <property type="molecule type" value="Genomic_DNA"/>
</dbReference>
<dbReference type="Pfam" id="PF02727">
    <property type="entry name" value="Cu_amine_oxidN2"/>
    <property type="match status" value="1"/>
</dbReference>
<feature type="active site" description="Schiff-base intermediate with substrate; via topaquinone" evidence="7">
    <location>
        <position position="472"/>
    </location>
</feature>
<dbReference type="GO" id="GO:0008131">
    <property type="term" value="F:primary methylamine oxidase activity"/>
    <property type="evidence" value="ECO:0007669"/>
    <property type="project" value="InterPro"/>
</dbReference>
<evidence type="ECO:0000259" key="13">
    <source>
        <dbReference type="Pfam" id="PF09248"/>
    </source>
</evidence>
<feature type="chain" id="PRO_5003235737" description="Amine oxidase" evidence="10">
    <location>
        <begin position="23"/>
        <end position="809"/>
    </location>
</feature>
<dbReference type="Proteomes" id="UP000002498">
    <property type="component" value="Unassembled WGS sequence"/>
</dbReference>
<feature type="domain" description="Copper amine oxidase catalytic" evidence="11">
    <location>
        <begin position="315"/>
        <end position="719"/>
    </location>
</feature>
<dbReference type="GeneID" id="19259371"/>
<dbReference type="RefSeq" id="XP_007821274.2">
    <property type="nucleotide sequence ID" value="XM_007823083.2"/>
</dbReference>
<dbReference type="Gene3D" id="2.70.98.20">
    <property type="entry name" value="Copper amine oxidase, catalytic domain"/>
    <property type="match status" value="1"/>
</dbReference>
<evidence type="ECO:0000256" key="7">
    <source>
        <dbReference type="PIRSR" id="PIRSR600269-50"/>
    </source>
</evidence>
<reference evidence="14 15" key="2">
    <citation type="journal article" date="2014" name="Proc. Natl. Acad. Sci. U.S.A.">
        <title>Trajectory and genomic determinants of fungal-pathogen speciation and host adaptation.</title>
        <authorList>
            <person name="Hu X."/>
            <person name="Xiao G."/>
            <person name="Zheng P."/>
            <person name="Shang Y."/>
            <person name="Su Y."/>
            <person name="Zhang X."/>
            <person name="Liu X."/>
            <person name="Zhan S."/>
            <person name="St Leger R.J."/>
            <person name="Wang C."/>
        </authorList>
    </citation>
    <scope>GENOME REANNOTATION</scope>
    <source>
        <strain evidence="15">ARSEF 23 / ATCC MYA-3075</strain>
    </source>
</reference>
<dbReference type="Pfam" id="PF09248">
    <property type="entry name" value="DUF1965"/>
    <property type="match status" value="1"/>
</dbReference>
<evidence type="ECO:0000256" key="5">
    <source>
        <dbReference type="ARBA" id="ARBA00023002"/>
    </source>
</evidence>
<protein>
    <recommendedName>
        <fullName evidence="9">Amine oxidase</fullName>
        <ecNumber evidence="9">1.4.3.-</ecNumber>
    </recommendedName>
</protein>
<sequence>MMSTFFSSVLALIHWLSPGANPSSSSCKKWGASPTPVHHLCESRQPAVSAPHPNIWGDLTDEEAARVIDLLHRQSTGLNLTTEDAARSWDNKILLVELLAPNKSDTLPFLNNKTTTPPPRCARATLMFGATPNPYLQDYVIGPLPVANNTQVQPLQFLYNNAGKGKVAVDFADRSAVDHYVKDVGMSVADITKRLWDGTLDDTLGLLPIFPPWKENGSLVLWSGFVNNPTSTFDSETILPLGLYFGVDVMGRDPSKWSVIGWYYDGKYYPTTNAFRAAAASSNFTLLRANSDGPWAQIERQGSPMKFDHLPPPTAVMPGSNRFSVDAKENYVEWMDFSFFLSYYRDNGLRLFNVQYKGRRILYELGLQEALALYAGNDPVLSGTTYFDSKPGVGPSVVSLVDGYDCPTYSTYLNATYRQGEKLYTRFNAICDPGLFEFDQGYPIQRHSTANYTSVTKNIAFTVRSISTIGNYDYMFSYNFFLDGSIEVSVRASGYIHGGFSANNEEYGWKIHDNLSGSMHDHVLTYKADIDVLGEKNSLQKVEFVPATIEYPWSNGAKRNTMKLQKSFVQNENEAKINWAPNGAAMYAIVNKEAKNKFGEYPGYRFTPATSNVIFLTISNSSNVMKAVNFANHHFYVTKQKDTEAQGTHPYNVLNPADPLIDFAKFFDGESLDQEDLVLWFNLGMHHAPHTGDLPNTVFTTAHSSLIIEPLNYLEMDASRATSQQVRLNYKDGKVQSIKTFGSQNMTCHVDASQLMPKLWRDKGTVSVLTFVPGQSLIHPILEPPRQVTNMRTRKIPRVSSEYKEANVT</sequence>
<evidence type="ECO:0000256" key="10">
    <source>
        <dbReference type="SAM" id="SignalP"/>
    </source>
</evidence>
<dbReference type="PANTHER" id="PTHR10638">
    <property type="entry name" value="COPPER AMINE OXIDASE"/>
    <property type="match status" value="1"/>
</dbReference>
<dbReference type="InterPro" id="IPR036460">
    <property type="entry name" value="Cu_amine_oxidase_C_sf"/>
</dbReference>
<evidence type="ECO:0000313" key="14">
    <source>
        <dbReference type="EMBL" id="EFY99027.2"/>
    </source>
</evidence>
<evidence type="ECO:0000259" key="12">
    <source>
        <dbReference type="Pfam" id="PF02727"/>
    </source>
</evidence>
<dbReference type="InterPro" id="IPR000269">
    <property type="entry name" value="Cu_amine_oxidase"/>
</dbReference>
<evidence type="ECO:0000256" key="6">
    <source>
        <dbReference type="ARBA" id="ARBA00023008"/>
    </source>
</evidence>
<comment type="PTM">
    <text evidence="8 9">Topaquinone (TPQ) is generated by copper-dependent autoxidation of a specific tyrosyl residue.</text>
</comment>
<dbReference type="Gene3D" id="3.10.450.40">
    <property type="match status" value="2"/>
</dbReference>
<evidence type="ECO:0000259" key="11">
    <source>
        <dbReference type="Pfam" id="PF01179"/>
    </source>
</evidence>
<gene>
    <name evidence="14" type="ORF">MAA_05085</name>
</gene>
<name>E9EYI6_METRA</name>
<dbReference type="PANTHER" id="PTHR10638:SF20">
    <property type="entry name" value="AMINE OXIDASE"/>
    <property type="match status" value="1"/>
</dbReference>
<dbReference type="GO" id="GO:0009308">
    <property type="term" value="P:amine metabolic process"/>
    <property type="evidence" value="ECO:0007669"/>
    <property type="project" value="UniProtKB-UniRule"/>
</dbReference>
<feature type="domain" description="DUF1965" evidence="13">
    <location>
        <begin position="235"/>
        <end position="302"/>
    </location>
</feature>
<keyword evidence="15" id="KW-1185">Reference proteome</keyword>
<dbReference type="AlphaFoldDB" id="E9EYI6"/>
<evidence type="ECO:0000256" key="1">
    <source>
        <dbReference type="ARBA" id="ARBA00001935"/>
    </source>
</evidence>
<dbReference type="EC" id="1.4.3.-" evidence="9"/>
<keyword evidence="10" id="KW-0732">Signal</keyword>
<accession>E9EYI6</accession>
<feature type="domain" description="Copper amine oxidase N2-terminal" evidence="12">
    <location>
        <begin position="82"/>
        <end position="146"/>
    </location>
</feature>
<dbReference type="HOGENOM" id="CLU_015739_0_0_1"/>
<evidence type="ECO:0000256" key="2">
    <source>
        <dbReference type="ARBA" id="ARBA00007983"/>
    </source>
</evidence>
<comment type="similarity">
    <text evidence="2 9">Belongs to the copper/topaquinone oxidase family.</text>
</comment>
<dbReference type="GO" id="GO:0005886">
    <property type="term" value="C:plasma membrane"/>
    <property type="evidence" value="ECO:0007669"/>
    <property type="project" value="TreeGrafter"/>
</dbReference>
<keyword evidence="6 9" id="KW-0186">Copper</keyword>
<dbReference type="InterPro" id="IPR016182">
    <property type="entry name" value="Cu_amine_oxidase_N-reg"/>
</dbReference>
<evidence type="ECO:0000256" key="9">
    <source>
        <dbReference type="RuleBase" id="RU000672"/>
    </source>
</evidence>
<evidence type="ECO:0000256" key="3">
    <source>
        <dbReference type="ARBA" id="ARBA00022723"/>
    </source>
</evidence>
<dbReference type="SUPFAM" id="SSF49998">
    <property type="entry name" value="Amine oxidase catalytic domain"/>
    <property type="match status" value="1"/>
</dbReference>
<feature type="modified residue" description="2',4',5'-topaquinone" evidence="8">
    <location>
        <position position="472"/>
    </location>
</feature>
<reference evidence="14 15" key="1">
    <citation type="journal article" date="2011" name="PLoS Genet.">
        <title>Genome sequencing and comparative transcriptomics of the model entomopathogenic fungi Metarhizium anisopliae and M. acridum.</title>
        <authorList>
            <person name="Gao Q."/>
            <person name="Jin K."/>
            <person name="Ying S.H."/>
            <person name="Zhang Y."/>
            <person name="Xiao G."/>
            <person name="Shang Y."/>
            <person name="Duan Z."/>
            <person name="Hu X."/>
            <person name="Xie X.Q."/>
            <person name="Zhou G."/>
            <person name="Peng G."/>
            <person name="Luo Z."/>
            <person name="Huang W."/>
            <person name="Wang B."/>
            <person name="Fang W."/>
            <person name="Wang S."/>
            <person name="Zhong Y."/>
            <person name="Ma L.J."/>
            <person name="St Leger R.J."/>
            <person name="Zhao G.P."/>
            <person name="Pei Y."/>
            <person name="Feng M.G."/>
            <person name="Xia Y."/>
            <person name="Wang C."/>
        </authorList>
    </citation>
    <scope>NUCLEOTIDE SEQUENCE [LARGE SCALE GENOMIC DNA]</scope>
    <source>
        <strain evidence="15">ARSEF 23 / ATCC MYA-3075</strain>
    </source>
</reference>
<evidence type="ECO:0000256" key="4">
    <source>
        <dbReference type="ARBA" id="ARBA00022772"/>
    </source>
</evidence>
<dbReference type="GO" id="GO:0005507">
    <property type="term" value="F:copper ion binding"/>
    <property type="evidence" value="ECO:0007669"/>
    <property type="project" value="InterPro"/>
</dbReference>
<dbReference type="Pfam" id="PF01179">
    <property type="entry name" value="Cu_amine_oxid"/>
    <property type="match status" value="1"/>
</dbReference>
<dbReference type="OrthoDB" id="3341590at2759"/>
<proteinExistence type="inferred from homology"/>
<evidence type="ECO:0000313" key="15">
    <source>
        <dbReference type="Proteomes" id="UP000002498"/>
    </source>
</evidence>
<keyword evidence="5 9" id="KW-0560">Oxidoreductase</keyword>
<dbReference type="KEGG" id="maj:MAA_05085"/>
<organism evidence="14 15">
    <name type="scientific">Metarhizium robertsii (strain ARSEF 23 / ATCC MYA-3075)</name>
    <name type="common">Metarhizium anisopliae (strain ARSEF 23)</name>
    <dbReference type="NCBI Taxonomy" id="655844"/>
    <lineage>
        <taxon>Eukaryota</taxon>
        <taxon>Fungi</taxon>
        <taxon>Dikarya</taxon>
        <taxon>Ascomycota</taxon>
        <taxon>Pezizomycotina</taxon>
        <taxon>Sordariomycetes</taxon>
        <taxon>Hypocreomycetidae</taxon>
        <taxon>Hypocreales</taxon>
        <taxon>Clavicipitaceae</taxon>
        <taxon>Metarhizium</taxon>
    </lineage>
</organism>
<keyword evidence="4 7" id="KW-0801">TPQ</keyword>
<comment type="cofactor">
    <cofactor evidence="9">
        <name>Cu cation</name>
        <dbReference type="ChEBI" id="CHEBI:23378"/>
    </cofactor>
    <text evidence="9">Contains 1 topaquinone per subunit.</text>
</comment>
<evidence type="ECO:0000256" key="8">
    <source>
        <dbReference type="PIRSR" id="PIRSR600269-51"/>
    </source>
</evidence>
<dbReference type="InterPro" id="IPR015800">
    <property type="entry name" value="Cu_amine_oxidase_N2"/>
</dbReference>
<dbReference type="PRINTS" id="PR00766">
    <property type="entry name" value="CUDAOXIDASE"/>
</dbReference>
<dbReference type="FunFam" id="2.70.98.20:FF:000002">
    <property type="entry name" value="Amine oxidase"/>
    <property type="match status" value="1"/>
</dbReference>
<dbReference type="InterPro" id="IPR015328">
    <property type="entry name" value="DUF1965"/>
</dbReference>